<evidence type="ECO:0000256" key="5">
    <source>
        <dbReference type="ARBA" id="ARBA00023136"/>
    </source>
</evidence>
<gene>
    <name evidence="9" type="primary">Tpc2</name>
</gene>
<dbReference type="Proteomes" id="UP001652661">
    <property type="component" value="Chromosome 2R"/>
</dbReference>
<evidence type="ECO:0000313" key="9">
    <source>
        <dbReference type="RefSeq" id="XP_017018932.1"/>
    </source>
</evidence>
<accession>A0A6P4HSE0</accession>
<feature type="repeat" description="Solcar" evidence="6">
    <location>
        <begin position="11"/>
        <end position="103"/>
    </location>
</feature>
<evidence type="ECO:0000256" key="2">
    <source>
        <dbReference type="ARBA" id="ARBA00006375"/>
    </source>
</evidence>
<keyword evidence="5 6" id="KW-0472">Membrane</keyword>
<reference evidence="9" key="2">
    <citation type="submission" date="2025-08" db="UniProtKB">
        <authorList>
            <consortium name="RefSeq"/>
        </authorList>
    </citation>
    <scope>IDENTIFICATION</scope>
    <source>
        <strain evidence="9">14028-0561.14</strain>
        <tissue evidence="9">Whole fly</tissue>
    </source>
</reference>
<dbReference type="InterPro" id="IPR018108">
    <property type="entry name" value="MCP_transmembrane"/>
</dbReference>
<dbReference type="RefSeq" id="XP_017018932.1">
    <property type="nucleotide sequence ID" value="XM_017163443.3"/>
</dbReference>
<feature type="repeat" description="Solcar" evidence="6">
    <location>
        <begin position="224"/>
        <end position="319"/>
    </location>
</feature>
<comment type="similarity">
    <text evidence="2 7">Belongs to the mitochondrial carrier (TC 2.A.29) family.</text>
</comment>
<dbReference type="GO" id="GO:0016020">
    <property type="term" value="C:membrane"/>
    <property type="evidence" value="ECO:0007669"/>
    <property type="project" value="UniProtKB-SubCell"/>
</dbReference>
<sequence length="326" mass="37149">MERDRDKYPLQIQVMQAVAGAMTGAMTRVVTHPFDVLKILFQVQVEPLSDRSKWKYRGILQGFRKLYAEEGARGLMRGHSSGQFMSISYAIVQYWSYERFRNLTRTVTYLEDRPSLRHFLCGGFSGCMGAMASQPFDVVRTLVVVVDPNSKRSRMNPLEGVRMVYRKFGLRGVMTGLPFTMAETFPLVGFNFLIYKYLNSWVLAGKEHQECRVHSARTGLCTDIHGGYLFVNGALAGVVAKTLIYPVDLLRKRIQLVSLNQDPHGSRSNPDCPTVLQCIWATFRTEGLHGFYKGIIPTLIKSALTSAFYFTIYDLVNRRFIEPRNE</sequence>
<keyword evidence="4" id="KW-0677">Repeat</keyword>
<keyword evidence="8" id="KW-1185">Reference proteome</keyword>
<proteinExistence type="inferred from homology"/>
<dbReference type="PROSITE" id="PS50920">
    <property type="entry name" value="SOLCAR"/>
    <property type="match status" value="3"/>
</dbReference>
<dbReference type="Pfam" id="PF00153">
    <property type="entry name" value="Mito_carr"/>
    <property type="match status" value="3"/>
</dbReference>
<evidence type="ECO:0000256" key="4">
    <source>
        <dbReference type="ARBA" id="ARBA00022737"/>
    </source>
</evidence>
<reference evidence="8" key="1">
    <citation type="submission" date="2025-05" db="UniProtKB">
        <authorList>
            <consortium name="RefSeq"/>
        </authorList>
    </citation>
    <scope>NUCLEOTIDE SEQUENCE [LARGE SCALE GENOMIC DNA]</scope>
    <source>
        <strain evidence="8">14028-0561.14</strain>
    </source>
</reference>
<evidence type="ECO:0000256" key="6">
    <source>
        <dbReference type="PROSITE-ProRule" id="PRU00282"/>
    </source>
</evidence>
<feature type="repeat" description="Solcar" evidence="6">
    <location>
        <begin position="113"/>
        <end position="201"/>
    </location>
</feature>
<dbReference type="SUPFAM" id="SSF103506">
    <property type="entry name" value="Mitochondrial carrier"/>
    <property type="match status" value="1"/>
</dbReference>
<evidence type="ECO:0000256" key="1">
    <source>
        <dbReference type="ARBA" id="ARBA00004141"/>
    </source>
</evidence>
<dbReference type="PANTHER" id="PTHR24089">
    <property type="entry name" value="SOLUTE CARRIER FAMILY 25"/>
    <property type="match status" value="1"/>
</dbReference>
<protein>
    <submittedName>
        <fullName evidence="9">Mitochondrial thiamine pyrophosphate carrier</fullName>
    </submittedName>
</protein>
<evidence type="ECO:0000256" key="3">
    <source>
        <dbReference type="ARBA" id="ARBA00022692"/>
    </source>
</evidence>
<comment type="subcellular location">
    <subcellularLocation>
        <location evidence="1">Membrane</location>
        <topology evidence="1">Multi-pass membrane protein</topology>
    </subcellularLocation>
</comment>
<dbReference type="InterPro" id="IPR023395">
    <property type="entry name" value="MCP_dom_sf"/>
</dbReference>
<dbReference type="OrthoDB" id="18574at2759"/>
<organism evidence="8 9">
    <name type="scientific">Drosophila kikkawai</name>
    <name type="common">Fruit fly</name>
    <dbReference type="NCBI Taxonomy" id="30033"/>
    <lineage>
        <taxon>Eukaryota</taxon>
        <taxon>Metazoa</taxon>
        <taxon>Ecdysozoa</taxon>
        <taxon>Arthropoda</taxon>
        <taxon>Hexapoda</taxon>
        <taxon>Insecta</taxon>
        <taxon>Pterygota</taxon>
        <taxon>Neoptera</taxon>
        <taxon>Endopterygota</taxon>
        <taxon>Diptera</taxon>
        <taxon>Brachycera</taxon>
        <taxon>Muscomorpha</taxon>
        <taxon>Ephydroidea</taxon>
        <taxon>Drosophilidae</taxon>
        <taxon>Drosophila</taxon>
        <taxon>Sophophora</taxon>
    </lineage>
</organism>
<keyword evidence="7" id="KW-0813">Transport</keyword>
<evidence type="ECO:0000256" key="7">
    <source>
        <dbReference type="RuleBase" id="RU000488"/>
    </source>
</evidence>
<dbReference type="AlphaFoldDB" id="A0A6P4HSE0"/>
<name>A0A6P4HSE0_DROKI</name>
<dbReference type="Gene3D" id="1.50.40.10">
    <property type="entry name" value="Mitochondrial carrier domain"/>
    <property type="match status" value="1"/>
</dbReference>
<keyword evidence="3 6" id="KW-0812">Transmembrane</keyword>
<evidence type="ECO:0000313" key="8">
    <source>
        <dbReference type="Proteomes" id="UP001652661"/>
    </source>
</evidence>